<evidence type="ECO:0000313" key="7">
    <source>
        <dbReference type="Proteomes" id="UP000177043"/>
    </source>
</evidence>
<organism evidence="6 7">
    <name type="scientific">Candidatus Vogelbacteria bacterium RIFOXYD1_FULL_44_32</name>
    <dbReference type="NCBI Taxonomy" id="1802438"/>
    <lineage>
        <taxon>Bacteria</taxon>
        <taxon>Candidatus Vogeliibacteriota</taxon>
    </lineage>
</organism>
<dbReference type="InterPro" id="IPR012338">
    <property type="entry name" value="Beta-lactam/transpept-like"/>
</dbReference>
<dbReference type="Pfam" id="PF03717">
    <property type="entry name" value="PBP_dimer"/>
    <property type="match status" value="1"/>
</dbReference>
<dbReference type="InterPro" id="IPR036138">
    <property type="entry name" value="PBP_dimer_sf"/>
</dbReference>
<dbReference type="EMBL" id="MHTJ01000003">
    <property type="protein sequence ID" value="OHA58671.1"/>
    <property type="molecule type" value="Genomic_DNA"/>
</dbReference>
<feature type="domain" description="Penicillin-binding protein dimerisation" evidence="5">
    <location>
        <begin position="56"/>
        <end position="188"/>
    </location>
</feature>
<keyword evidence="3" id="KW-1133">Transmembrane helix</keyword>
<dbReference type="Pfam" id="PF00905">
    <property type="entry name" value="Transpeptidase"/>
    <property type="match status" value="1"/>
</dbReference>
<dbReference type="GO" id="GO:0005886">
    <property type="term" value="C:plasma membrane"/>
    <property type="evidence" value="ECO:0007669"/>
    <property type="project" value="TreeGrafter"/>
</dbReference>
<dbReference type="InterPro" id="IPR005311">
    <property type="entry name" value="PBP_dimer"/>
</dbReference>
<feature type="domain" description="Penicillin-binding protein transpeptidase" evidence="4">
    <location>
        <begin position="249"/>
        <end position="552"/>
    </location>
</feature>
<dbReference type="Gene3D" id="3.30.450.330">
    <property type="match status" value="1"/>
</dbReference>
<dbReference type="Gene3D" id="3.40.710.10">
    <property type="entry name" value="DD-peptidase/beta-lactamase superfamily"/>
    <property type="match status" value="1"/>
</dbReference>
<evidence type="ECO:0000256" key="1">
    <source>
        <dbReference type="ARBA" id="ARBA00004370"/>
    </source>
</evidence>
<dbReference type="PANTHER" id="PTHR30627">
    <property type="entry name" value="PEPTIDOGLYCAN D,D-TRANSPEPTIDASE"/>
    <property type="match status" value="1"/>
</dbReference>
<dbReference type="Gene3D" id="1.10.150.770">
    <property type="match status" value="1"/>
</dbReference>
<dbReference type="Proteomes" id="UP000177043">
    <property type="component" value="Unassembled WGS sequence"/>
</dbReference>
<dbReference type="PANTHER" id="PTHR30627:SF1">
    <property type="entry name" value="PEPTIDOGLYCAN D,D-TRANSPEPTIDASE FTSI"/>
    <property type="match status" value="1"/>
</dbReference>
<keyword evidence="2 3" id="KW-0472">Membrane</keyword>
<evidence type="ECO:0000256" key="2">
    <source>
        <dbReference type="ARBA" id="ARBA00023136"/>
    </source>
</evidence>
<dbReference type="STRING" id="1802438.A2571_02790"/>
<name>A0A1G2QFB7_9BACT</name>
<dbReference type="GO" id="GO:0071555">
    <property type="term" value="P:cell wall organization"/>
    <property type="evidence" value="ECO:0007669"/>
    <property type="project" value="TreeGrafter"/>
</dbReference>
<proteinExistence type="predicted"/>
<comment type="caution">
    <text evidence="6">The sequence shown here is derived from an EMBL/GenBank/DDBJ whole genome shotgun (WGS) entry which is preliminary data.</text>
</comment>
<evidence type="ECO:0000256" key="3">
    <source>
        <dbReference type="SAM" id="Phobius"/>
    </source>
</evidence>
<accession>A0A1G2QFB7</accession>
<dbReference type="InterPro" id="IPR001460">
    <property type="entry name" value="PCN-bd_Tpept"/>
</dbReference>
<evidence type="ECO:0008006" key="8">
    <source>
        <dbReference type="Google" id="ProtNLM"/>
    </source>
</evidence>
<comment type="subcellular location">
    <subcellularLocation>
        <location evidence="1">Membrane</location>
    </subcellularLocation>
</comment>
<evidence type="ECO:0000313" key="6">
    <source>
        <dbReference type="EMBL" id="OHA58671.1"/>
    </source>
</evidence>
<evidence type="ECO:0000259" key="5">
    <source>
        <dbReference type="Pfam" id="PF03717"/>
    </source>
</evidence>
<dbReference type="GO" id="GO:0008658">
    <property type="term" value="F:penicillin binding"/>
    <property type="evidence" value="ECO:0007669"/>
    <property type="project" value="InterPro"/>
</dbReference>
<keyword evidence="3" id="KW-0812">Transmembrane</keyword>
<feature type="transmembrane region" description="Helical" evidence="3">
    <location>
        <begin position="7"/>
        <end position="29"/>
    </location>
</feature>
<gene>
    <name evidence="6" type="ORF">A2571_02790</name>
</gene>
<evidence type="ECO:0000259" key="4">
    <source>
        <dbReference type="Pfam" id="PF00905"/>
    </source>
</evidence>
<dbReference type="SUPFAM" id="SSF56519">
    <property type="entry name" value="Penicillin binding protein dimerisation domain"/>
    <property type="match status" value="1"/>
</dbReference>
<dbReference type="Gene3D" id="3.90.1310.10">
    <property type="entry name" value="Penicillin-binding protein 2a (Domain 2)"/>
    <property type="match status" value="1"/>
</dbReference>
<dbReference type="InterPro" id="IPR050515">
    <property type="entry name" value="Beta-lactam/transpept"/>
</dbReference>
<sequence>MKSRSVWRLRLIGGAIFLVVAIFAVRLFYLQIVKGSEYNDQADRQYLRSARTFFDRGSIYFTGKNGNVVPAASLKQEFLLTANPQHIAKPDEVAKLLLPILSGLDKDEFLAQVGNKKKVYVEIKSGLTATEAEKIQNLNIKGISVFKEKKRYYPVGRTASHVLGFMGYRDDEYTGLYGLEREYNNVLTHRGSGSFASFFAEIFLNAKSAVSTDAVGGEGDIVLTIEPVVQNQIEKMLAETVTKYKADAGGAVVMDPHTGEIIAMVALPNFNPGERQKDIIALPNPLVERVFEMGSVVKPLTLAAGIDKGVVNPATTYNDTGSVVLNNRTIMNHDQKAMGVVNMQEVINNSLNTGAVFIMQKLGKDSFRRYMLSYGLGEKTGIDLPGEVAGLISNLRSPRDIEYATAAFGQGIALTPIGITRAFAVLANGGKMVRPHVVKEIRYAVGTVKTIKPDINTKPVLKRETTEAVTEMLIEAVDTALLGGSLKLANWTVAAKTGTAQMSDGKGRYLEDQYLHSFFGYYPAYKPRFITFVYIINPKGVQFSSDSLSRPFMETAEFLLNYYEIPPDR</sequence>
<protein>
    <recommendedName>
        <fullName evidence="8">Penicillin-binding protein transpeptidase domain-containing protein</fullName>
    </recommendedName>
</protein>
<dbReference type="SUPFAM" id="SSF56601">
    <property type="entry name" value="beta-lactamase/transpeptidase-like"/>
    <property type="match status" value="1"/>
</dbReference>
<reference evidence="6 7" key="1">
    <citation type="journal article" date="2016" name="Nat. Commun.">
        <title>Thousands of microbial genomes shed light on interconnected biogeochemical processes in an aquifer system.</title>
        <authorList>
            <person name="Anantharaman K."/>
            <person name="Brown C.T."/>
            <person name="Hug L.A."/>
            <person name="Sharon I."/>
            <person name="Castelle C.J."/>
            <person name="Probst A.J."/>
            <person name="Thomas B.C."/>
            <person name="Singh A."/>
            <person name="Wilkins M.J."/>
            <person name="Karaoz U."/>
            <person name="Brodie E.L."/>
            <person name="Williams K.H."/>
            <person name="Hubbard S.S."/>
            <person name="Banfield J.F."/>
        </authorList>
    </citation>
    <scope>NUCLEOTIDE SEQUENCE [LARGE SCALE GENOMIC DNA]</scope>
</reference>
<dbReference type="AlphaFoldDB" id="A0A1G2QFB7"/>